<organism evidence="1 2">
    <name type="scientific">Enterocloster clostridioformis</name>
    <dbReference type="NCBI Taxonomy" id="1531"/>
    <lineage>
        <taxon>Bacteria</taxon>
        <taxon>Bacillati</taxon>
        <taxon>Bacillota</taxon>
        <taxon>Clostridia</taxon>
        <taxon>Lachnospirales</taxon>
        <taxon>Lachnospiraceae</taxon>
        <taxon>Enterocloster</taxon>
    </lineage>
</organism>
<dbReference type="RefSeq" id="WP_347477155.1">
    <property type="nucleotide sequence ID" value="NZ_JBDOZO010000036.1"/>
</dbReference>
<dbReference type="EMBL" id="BJLB01000001">
    <property type="protein sequence ID" value="GEA35391.1"/>
    <property type="molecule type" value="Genomic_DNA"/>
</dbReference>
<accession>A0A829W7U4</accession>
<gene>
    <name evidence="1" type="ORF">Ccl03g_11040</name>
</gene>
<reference evidence="1 2" key="1">
    <citation type="submission" date="2019-06" db="EMBL/GenBank/DDBJ databases">
        <title>Draft genome sequence of [Clostridium] clostridioforme NBRC 113352.</title>
        <authorList>
            <person name="Miura T."/>
            <person name="Furukawa M."/>
            <person name="Shimamura M."/>
            <person name="Ohyama Y."/>
            <person name="Yamazoe A."/>
            <person name="Kawasaki H."/>
        </authorList>
    </citation>
    <scope>NUCLEOTIDE SEQUENCE [LARGE SCALE GENOMIC DNA]</scope>
    <source>
        <strain evidence="1 2">NBRC 113352</strain>
    </source>
</reference>
<evidence type="ECO:0000313" key="2">
    <source>
        <dbReference type="Proteomes" id="UP000315200"/>
    </source>
</evidence>
<proteinExistence type="predicted"/>
<evidence type="ECO:0000313" key="1">
    <source>
        <dbReference type="EMBL" id="GEA35391.1"/>
    </source>
</evidence>
<sequence length="54" mass="6243">MSGAGADAQKKREWQAVIDEMTKLLSKKATERLIDKQLSEIFFDGRGWYVFFVC</sequence>
<name>A0A829W7U4_9FIRM</name>
<dbReference type="Proteomes" id="UP000315200">
    <property type="component" value="Unassembled WGS sequence"/>
</dbReference>
<comment type="caution">
    <text evidence="1">The sequence shown here is derived from an EMBL/GenBank/DDBJ whole genome shotgun (WGS) entry which is preliminary data.</text>
</comment>
<protein>
    <submittedName>
        <fullName evidence="1">Uncharacterized protein</fullName>
    </submittedName>
</protein>
<dbReference type="AlphaFoldDB" id="A0A829W7U4"/>